<dbReference type="PRINTS" id="PR00109">
    <property type="entry name" value="TYRKINASE"/>
</dbReference>
<keyword evidence="8" id="KW-1185">Reference proteome</keyword>
<feature type="compositionally biased region" description="Polar residues" evidence="5">
    <location>
        <begin position="518"/>
        <end position="527"/>
    </location>
</feature>
<dbReference type="InterPro" id="IPR001245">
    <property type="entry name" value="Ser-Thr/Tyr_kinase_cat_dom"/>
</dbReference>
<dbReference type="VEuPathDB" id="TrichDB:TVAGG3_0130930"/>
<name>A2EGD0_TRIV3</name>
<dbReference type="GO" id="GO:0004672">
    <property type="term" value="F:protein kinase activity"/>
    <property type="evidence" value="ECO:0000318"/>
    <property type="project" value="GO_Central"/>
</dbReference>
<sequence length="1153" mass="130093">MSGIANITFGEWFQTIYSDIFGVFQMYRSVYCHRAKLAFLCQQLSNFQKSMGQIEIPSDSPSPQQIQRFRDLLKYISDLRNLFACLDASHFVEFVSTANEKYVKSFVSNFCKEFNKVCSDFPFLKQEPFIEDKAQEITDDIADLQDMIRKISGILQDPSVPSQLTVLLQCRLGEYQNALKELNTELASCNTISKSLNGEMLRQRLELPDSFYLQKRDFVLKKKIGSGGFADVYEGIQQSTQKVVAIKILHNNEISESLFKSFKREIEIQSKLKNFAILELVGVCLEAPFYIATEFMPKDCLFKRIHSQTKLEPTKKTIIALGCAIALSYMHKLDYIHRDIKSLNILLDADDYPKICDFGMSRKLLHQELMTGGIGTAQWEAPEVISNQMYTEKCDVYSYGILLWEILTGEVPFRGLTQMQVASDVVGNSHRPVIPNVAPPKITKMIKLCWEQDPNRRPSMETVASAIACGEVVFPGTHMSEVQAYLTRFGNDPLVSGIIELSSGKDHQNSGRIYNPRVKNSPTHSNELKFQNRTQSARVETTPSEVKLLNMIDLNKPNEALIPTLIEMLKNEDNEPVISLICDLAENPEWCREFTKSDLISRLTIILSNTTSPVIAAKIYAVFHKMQIAKVDISSTYNAIFSSFQKIGDTSMFDVLNLVTCATKDGVEIPINEAIISKLAAFLQAGNMNHRTMAVDIFQQLISKCDNPKLFISIFGPSIANLIPGGGILSKTIIIVTHLIITGKLESEFIAAGGFMSFLQLFTTKDPRIPELNENDRKRVFHSFLSLLKVPLNEKILLEFANLLLKTLTCLSGDEVVHFVAATTHTFVKPDLSPVILAKYAEFIKKCLENPEIRVVLIALKVKYYFLMNEKTRYSFLDSGERLTELLNPKDEAVSALAASCLIFFYASIEGEDYLKLLNQNLFQYMYYCLSSEFRLTPYALRLFGTISMTYDGAAFLQSNQIPQLAGNFMCSNTPEIKLLGFKAFSTYVVTYPMSETALAAIQISIQSLANTSLAPYPLLMLSSLIVCPIAAINIAPNIGYLIKMLDLADGSHRLLILRLLTKIFGILEARDYFNDTNALVELFNKAETFFGTKYWWRLVKLIDVSTGTTTGLRAIAQSNVIEVLKQAIQLRNITTKQKRHINRVFVRIQQIS</sequence>
<dbReference type="PROSITE" id="PS00107">
    <property type="entry name" value="PROTEIN_KINASE_ATP"/>
    <property type="match status" value="1"/>
</dbReference>
<feature type="binding site" evidence="4">
    <location>
        <position position="247"/>
    </location>
    <ligand>
        <name>ATP</name>
        <dbReference type="ChEBI" id="CHEBI:30616"/>
    </ligand>
</feature>
<accession>A2EGD0</accession>
<keyword evidence="1" id="KW-0723">Serine/threonine-protein kinase</keyword>
<feature type="region of interest" description="Disordered" evidence="5">
    <location>
        <begin position="506"/>
        <end position="527"/>
    </location>
</feature>
<dbReference type="eggNOG" id="KOG0192">
    <property type="taxonomic scope" value="Eukaryota"/>
</dbReference>
<organism evidence="7 8">
    <name type="scientific">Trichomonas vaginalis (strain ATCC PRA-98 / G3)</name>
    <dbReference type="NCBI Taxonomy" id="412133"/>
    <lineage>
        <taxon>Eukaryota</taxon>
        <taxon>Metamonada</taxon>
        <taxon>Parabasalia</taxon>
        <taxon>Trichomonadida</taxon>
        <taxon>Trichomonadidae</taxon>
        <taxon>Trichomonas</taxon>
    </lineage>
</organism>
<dbReference type="EMBL" id="DS113381">
    <property type="protein sequence ID" value="EAY08309.1"/>
    <property type="molecule type" value="Genomic_DNA"/>
</dbReference>
<dbReference type="SMR" id="A2EGD0"/>
<dbReference type="STRING" id="5722.A2EGD0"/>
<dbReference type="GO" id="GO:0005524">
    <property type="term" value="F:ATP binding"/>
    <property type="evidence" value="ECO:0007669"/>
    <property type="project" value="UniProtKB-UniRule"/>
</dbReference>
<dbReference type="InParanoid" id="A2EGD0"/>
<evidence type="ECO:0000256" key="2">
    <source>
        <dbReference type="ARBA" id="ARBA00022741"/>
    </source>
</evidence>
<dbReference type="GO" id="GO:0007165">
    <property type="term" value="P:signal transduction"/>
    <property type="evidence" value="ECO:0000318"/>
    <property type="project" value="GO_Central"/>
</dbReference>
<gene>
    <name evidence="7" type="ORF">TVAG_401630</name>
</gene>
<dbReference type="KEGG" id="tva:4766207"/>
<dbReference type="InterPro" id="IPR000719">
    <property type="entry name" value="Prot_kinase_dom"/>
</dbReference>
<dbReference type="SUPFAM" id="SSF48371">
    <property type="entry name" value="ARM repeat"/>
    <property type="match status" value="1"/>
</dbReference>
<dbReference type="InterPro" id="IPR016024">
    <property type="entry name" value="ARM-type_fold"/>
</dbReference>
<evidence type="ECO:0000256" key="5">
    <source>
        <dbReference type="SAM" id="MobiDB-lite"/>
    </source>
</evidence>
<reference evidence="7" key="1">
    <citation type="submission" date="2006-10" db="EMBL/GenBank/DDBJ databases">
        <authorList>
            <person name="Amadeo P."/>
            <person name="Zhao Q."/>
            <person name="Wortman J."/>
            <person name="Fraser-Liggett C."/>
            <person name="Carlton J."/>
        </authorList>
    </citation>
    <scope>NUCLEOTIDE SEQUENCE</scope>
    <source>
        <strain evidence="7">G3</strain>
    </source>
</reference>
<proteinExistence type="predicted"/>
<dbReference type="PROSITE" id="PS50011">
    <property type="entry name" value="PROTEIN_KINASE_DOM"/>
    <property type="match status" value="1"/>
</dbReference>
<dbReference type="CDD" id="cd13999">
    <property type="entry name" value="STKc_MAP3K-like"/>
    <property type="match status" value="1"/>
</dbReference>
<dbReference type="RefSeq" id="XP_001320532.1">
    <property type="nucleotide sequence ID" value="XM_001320497.1"/>
</dbReference>
<keyword evidence="7" id="KW-0418">Kinase</keyword>
<dbReference type="InterPro" id="IPR051681">
    <property type="entry name" value="Ser/Thr_Kinases-Pseudokinases"/>
</dbReference>
<dbReference type="Pfam" id="PF07714">
    <property type="entry name" value="PK_Tyr_Ser-Thr"/>
    <property type="match status" value="1"/>
</dbReference>
<feature type="domain" description="Protein kinase" evidence="6">
    <location>
        <begin position="218"/>
        <end position="474"/>
    </location>
</feature>
<evidence type="ECO:0000256" key="3">
    <source>
        <dbReference type="ARBA" id="ARBA00022840"/>
    </source>
</evidence>
<evidence type="ECO:0000256" key="1">
    <source>
        <dbReference type="ARBA" id="ARBA00022527"/>
    </source>
</evidence>
<evidence type="ECO:0000313" key="8">
    <source>
        <dbReference type="Proteomes" id="UP000001542"/>
    </source>
</evidence>
<reference evidence="7" key="2">
    <citation type="journal article" date="2007" name="Science">
        <title>Draft genome sequence of the sexually transmitted pathogen Trichomonas vaginalis.</title>
        <authorList>
            <person name="Carlton J.M."/>
            <person name="Hirt R.P."/>
            <person name="Silva J.C."/>
            <person name="Delcher A.L."/>
            <person name="Schatz M."/>
            <person name="Zhao Q."/>
            <person name="Wortman J.R."/>
            <person name="Bidwell S.L."/>
            <person name="Alsmark U.C.M."/>
            <person name="Besteiro S."/>
            <person name="Sicheritz-Ponten T."/>
            <person name="Noel C.J."/>
            <person name="Dacks J.B."/>
            <person name="Foster P.G."/>
            <person name="Simillion C."/>
            <person name="Van de Peer Y."/>
            <person name="Miranda-Saavedra D."/>
            <person name="Barton G.J."/>
            <person name="Westrop G.D."/>
            <person name="Mueller S."/>
            <person name="Dessi D."/>
            <person name="Fiori P.L."/>
            <person name="Ren Q."/>
            <person name="Paulsen I."/>
            <person name="Zhang H."/>
            <person name="Bastida-Corcuera F.D."/>
            <person name="Simoes-Barbosa A."/>
            <person name="Brown M.T."/>
            <person name="Hayes R.D."/>
            <person name="Mukherjee M."/>
            <person name="Okumura C.Y."/>
            <person name="Schneider R."/>
            <person name="Smith A.J."/>
            <person name="Vanacova S."/>
            <person name="Villalvazo M."/>
            <person name="Haas B.J."/>
            <person name="Pertea M."/>
            <person name="Feldblyum T.V."/>
            <person name="Utterback T.R."/>
            <person name="Shu C.L."/>
            <person name="Osoegawa K."/>
            <person name="de Jong P.J."/>
            <person name="Hrdy I."/>
            <person name="Horvathova L."/>
            <person name="Zubacova Z."/>
            <person name="Dolezal P."/>
            <person name="Malik S.B."/>
            <person name="Logsdon J.M. Jr."/>
            <person name="Henze K."/>
            <person name="Gupta A."/>
            <person name="Wang C.C."/>
            <person name="Dunne R.L."/>
            <person name="Upcroft J.A."/>
            <person name="Upcroft P."/>
            <person name="White O."/>
            <person name="Salzberg S.L."/>
            <person name="Tang P."/>
            <person name="Chiu C.-H."/>
            <person name="Lee Y.-S."/>
            <person name="Embley T.M."/>
            <person name="Coombs G.H."/>
            <person name="Mottram J.C."/>
            <person name="Tachezy J."/>
            <person name="Fraser-Liggett C.M."/>
            <person name="Johnson P.J."/>
        </authorList>
    </citation>
    <scope>NUCLEOTIDE SEQUENCE [LARGE SCALE GENOMIC DNA]</scope>
    <source>
        <strain evidence="7">G3</strain>
    </source>
</reference>
<keyword evidence="7" id="KW-0808">Transferase</keyword>
<dbReference type="SUPFAM" id="SSF56112">
    <property type="entry name" value="Protein kinase-like (PK-like)"/>
    <property type="match status" value="1"/>
</dbReference>
<dbReference type="SMART" id="SM00220">
    <property type="entry name" value="S_TKc"/>
    <property type="match status" value="1"/>
</dbReference>
<dbReference type="PANTHER" id="PTHR44329">
    <property type="entry name" value="SERINE/THREONINE-PROTEIN KINASE TNNI3K-RELATED"/>
    <property type="match status" value="1"/>
</dbReference>
<dbReference type="PROSITE" id="PS00108">
    <property type="entry name" value="PROTEIN_KINASE_ST"/>
    <property type="match status" value="1"/>
</dbReference>
<keyword evidence="3 4" id="KW-0067">ATP-binding</keyword>
<dbReference type="InterPro" id="IPR017441">
    <property type="entry name" value="Protein_kinase_ATP_BS"/>
</dbReference>
<evidence type="ECO:0000256" key="4">
    <source>
        <dbReference type="PROSITE-ProRule" id="PRU10141"/>
    </source>
</evidence>
<evidence type="ECO:0000313" key="7">
    <source>
        <dbReference type="EMBL" id="EAY08309.1"/>
    </source>
</evidence>
<dbReference type="VEuPathDB" id="TrichDB:TVAG_401630"/>
<dbReference type="GO" id="GO:0004674">
    <property type="term" value="F:protein serine/threonine kinase activity"/>
    <property type="evidence" value="ECO:0007669"/>
    <property type="project" value="UniProtKB-KW"/>
</dbReference>
<dbReference type="InterPro" id="IPR011009">
    <property type="entry name" value="Kinase-like_dom_sf"/>
</dbReference>
<dbReference type="PANTHER" id="PTHR44329:SF214">
    <property type="entry name" value="PROTEIN KINASE DOMAIN-CONTAINING PROTEIN"/>
    <property type="match status" value="1"/>
</dbReference>
<dbReference type="Gene3D" id="1.10.510.10">
    <property type="entry name" value="Transferase(Phosphotransferase) domain 1"/>
    <property type="match status" value="1"/>
</dbReference>
<dbReference type="GO" id="GO:0005737">
    <property type="term" value="C:cytoplasm"/>
    <property type="evidence" value="ECO:0000318"/>
    <property type="project" value="GO_Central"/>
</dbReference>
<dbReference type="AlphaFoldDB" id="A2EGD0"/>
<evidence type="ECO:0000259" key="6">
    <source>
        <dbReference type="PROSITE" id="PS50011"/>
    </source>
</evidence>
<dbReference type="InterPro" id="IPR008271">
    <property type="entry name" value="Ser/Thr_kinase_AS"/>
</dbReference>
<dbReference type="OrthoDB" id="5979581at2759"/>
<dbReference type="Proteomes" id="UP000001542">
    <property type="component" value="Unassembled WGS sequence"/>
</dbReference>
<protein>
    <submittedName>
        <fullName evidence="7">TKL family protein kinase</fullName>
    </submittedName>
</protein>
<keyword evidence="2 4" id="KW-0547">Nucleotide-binding</keyword>